<feature type="transmembrane region" description="Helical" evidence="8">
    <location>
        <begin position="127"/>
        <end position="148"/>
    </location>
</feature>
<evidence type="ECO:0000256" key="8">
    <source>
        <dbReference type="RuleBase" id="RU363032"/>
    </source>
</evidence>
<dbReference type="Proteomes" id="UP000319578">
    <property type="component" value="Unassembled WGS sequence"/>
</dbReference>
<comment type="similarity">
    <text evidence="8">Belongs to the binding-protein-dependent transport system permease family.</text>
</comment>
<dbReference type="InterPro" id="IPR000515">
    <property type="entry name" value="MetI-like"/>
</dbReference>
<keyword evidence="13" id="KW-1185">Reference proteome</keyword>
<sequence length="265" mass="29789">MKPNKVFHASLITIVMIYLFIPLVATFLYSISTDWYRTILPEGYTLSWYKELFTDPRFLDAMQRTLLVCFLAICISVTVMVPTIFIVTVYFSRWERALQGLVMLPYAIPGVVAAVGLIKLYSSGPIVLSGSIWILIGAYFVIVLPYMYQGIRNSMRTIDAIKLVEAAELLGASRMQAFWKVIFPNILTGIIVSTLLSFSTLFGEFVLANLLVGGHYETMQIYLIRRMSESGHLTSAIVVTYFILLFVLSGIVMRLGKSSSKEGSR</sequence>
<comment type="caution">
    <text evidence="11">The sequence shown here is derived from an EMBL/GenBank/DDBJ whole genome shotgun (WGS) entry which is preliminary data.</text>
</comment>
<evidence type="ECO:0000256" key="2">
    <source>
        <dbReference type="ARBA" id="ARBA00022448"/>
    </source>
</evidence>
<evidence type="ECO:0000256" key="5">
    <source>
        <dbReference type="ARBA" id="ARBA00022692"/>
    </source>
</evidence>
<dbReference type="PROSITE" id="PS50928">
    <property type="entry name" value="ABC_TM1"/>
    <property type="match status" value="1"/>
</dbReference>
<protein>
    <submittedName>
        <fullName evidence="11">ABC transporter permease</fullName>
    </submittedName>
</protein>
<name>A0A0K9YKL3_9BACL</name>
<dbReference type="PANTHER" id="PTHR43357:SF4">
    <property type="entry name" value="INNER MEMBRANE ABC TRANSPORTER PERMEASE PROTEIN YDCV"/>
    <property type="match status" value="1"/>
</dbReference>
<accession>A0A0K9YKL3</accession>
<proteinExistence type="inferred from homology"/>
<evidence type="ECO:0000313" key="13">
    <source>
        <dbReference type="Proteomes" id="UP000319578"/>
    </source>
</evidence>
<feature type="transmembrane region" description="Helical" evidence="8">
    <location>
        <begin position="7"/>
        <end position="31"/>
    </location>
</feature>
<keyword evidence="5 8" id="KW-0812">Transmembrane</keyword>
<dbReference type="PATRIC" id="fig|54915.3.peg.4188"/>
<keyword evidence="3" id="KW-1003">Cell membrane</keyword>
<evidence type="ECO:0000259" key="9">
    <source>
        <dbReference type="PROSITE" id="PS50928"/>
    </source>
</evidence>
<evidence type="ECO:0000256" key="1">
    <source>
        <dbReference type="ARBA" id="ARBA00004429"/>
    </source>
</evidence>
<dbReference type="AlphaFoldDB" id="A0A0K9YKL3"/>
<dbReference type="STRING" id="54915.ADS79_25185"/>
<feature type="domain" description="ABC transmembrane type-1" evidence="9">
    <location>
        <begin position="62"/>
        <end position="252"/>
    </location>
</feature>
<reference evidence="11" key="2">
    <citation type="submission" date="2015-07" db="EMBL/GenBank/DDBJ databases">
        <title>MeaNS - Measles Nucleotide Surveillance Program.</title>
        <authorList>
            <person name="Tran T."/>
            <person name="Druce J."/>
        </authorList>
    </citation>
    <scope>NUCLEOTIDE SEQUENCE</scope>
    <source>
        <strain evidence="11">DSM 9887</strain>
    </source>
</reference>
<dbReference type="CDD" id="cd06261">
    <property type="entry name" value="TM_PBP2"/>
    <property type="match status" value="1"/>
</dbReference>
<feature type="transmembrane region" description="Helical" evidence="8">
    <location>
        <begin position="103"/>
        <end position="121"/>
    </location>
</feature>
<dbReference type="EMBL" id="LGIQ01000011">
    <property type="protein sequence ID" value="KNB69216.1"/>
    <property type="molecule type" value="Genomic_DNA"/>
</dbReference>
<dbReference type="SUPFAM" id="SSF161098">
    <property type="entry name" value="MetI-like"/>
    <property type="match status" value="1"/>
</dbReference>
<evidence type="ECO:0000313" key="12">
    <source>
        <dbReference type="Proteomes" id="UP000036834"/>
    </source>
</evidence>
<evidence type="ECO:0000256" key="4">
    <source>
        <dbReference type="ARBA" id="ARBA00022519"/>
    </source>
</evidence>
<reference evidence="12" key="1">
    <citation type="submission" date="2015-07" db="EMBL/GenBank/DDBJ databases">
        <title>Genome sequencing project for genomic taxonomy and phylogenomics of Bacillus-like bacteria.</title>
        <authorList>
            <person name="Liu B."/>
            <person name="Wang J."/>
            <person name="Zhu Y."/>
            <person name="Liu G."/>
            <person name="Chen Q."/>
            <person name="Chen Z."/>
            <person name="Lan J."/>
            <person name="Che J."/>
            <person name="Ge C."/>
            <person name="Shi H."/>
            <person name="Pan Z."/>
            <person name="Liu X."/>
        </authorList>
    </citation>
    <scope>NUCLEOTIDE SEQUENCE [LARGE SCALE GENOMIC DNA]</scope>
    <source>
        <strain evidence="12">DSM 9887</strain>
    </source>
</reference>
<evidence type="ECO:0000256" key="6">
    <source>
        <dbReference type="ARBA" id="ARBA00022989"/>
    </source>
</evidence>
<keyword evidence="6 8" id="KW-1133">Transmembrane helix</keyword>
<feature type="transmembrane region" description="Helical" evidence="8">
    <location>
        <begin position="232"/>
        <end position="255"/>
    </location>
</feature>
<organism evidence="11 12">
    <name type="scientific">Brevibacillus reuszeri</name>
    <dbReference type="NCBI Taxonomy" id="54915"/>
    <lineage>
        <taxon>Bacteria</taxon>
        <taxon>Bacillati</taxon>
        <taxon>Bacillota</taxon>
        <taxon>Bacilli</taxon>
        <taxon>Bacillales</taxon>
        <taxon>Paenibacillaceae</taxon>
        <taxon>Brevibacillus</taxon>
    </lineage>
</organism>
<gene>
    <name evidence="11" type="ORF">ADS79_25185</name>
    <name evidence="10" type="ORF">BRE01_53530</name>
</gene>
<dbReference type="Gene3D" id="1.10.3720.10">
    <property type="entry name" value="MetI-like"/>
    <property type="match status" value="1"/>
</dbReference>
<evidence type="ECO:0000313" key="11">
    <source>
        <dbReference type="EMBL" id="KNB69216.1"/>
    </source>
</evidence>
<keyword evidence="4" id="KW-0997">Cell inner membrane</keyword>
<evidence type="ECO:0000256" key="3">
    <source>
        <dbReference type="ARBA" id="ARBA00022475"/>
    </source>
</evidence>
<dbReference type="GO" id="GO:0005886">
    <property type="term" value="C:plasma membrane"/>
    <property type="evidence" value="ECO:0007669"/>
    <property type="project" value="UniProtKB-SubCell"/>
</dbReference>
<dbReference type="Proteomes" id="UP000036834">
    <property type="component" value="Unassembled WGS sequence"/>
</dbReference>
<dbReference type="InterPro" id="IPR035906">
    <property type="entry name" value="MetI-like_sf"/>
</dbReference>
<dbReference type="RefSeq" id="WP_049741212.1">
    <property type="nucleotide sequence ID" value="NZ_BJON01000022.1"/>
</dbReference>
<comment type="subcellular location">
    <subcellularLocation>
        <location evidence="1">Cell inner membrane</location>
        <topology evidence="1">Multi-pass membrane protein</topology>
    </subcellularLocation>
    <subcellularLocation>
        <location evidence="8">Cell membrane</location>
        <topology evidence="8">Multi-pass membrane protein</topology>
    </subcellularLocation>
</comment>
<feature type="transmembrane region" description="Helical" evidence="8">
    <location>
        <begin position="65"/>
        <end position="91"/>
    </location>
</feature>
<dbReference type="EMBL" id="BJON01000022">
    <property type="protein sequence ID" value="GED71651.1"/>
    <property type="molecule type" value="Genomic_DNA"/>
</dbReference>
<reference evidence="10 13" key="3">
    <citation type="submission" date="2019-06" db="EMBL/GenBank/DDBJ databases">
        <title>Whole genome shotgun sequence of Brevibacillus reuszeri NBRC 15719.</title>
        <authorList>
            <person name="Hosoyama A."/>
            <person name="Uohara A."/>
            <person name="Ohji S."/>
            <person name="Ichikawa N."/>
        </authorList>
    </citation>
    <scope>NUCLEOTIDE SEQUENCE [LARGE SCALE GENOMIC DNA]</scope>
    <source>
        <strain evidence="10 13">NBRC 15719</strain>
    </source>
</reference>
<evidence type="ECO:0000313" key="10">
    <source>
        <dbReference type="EMBL" id="GED71651.1"/>
    </source>
</evidence>
<dbReference type="PANTHER" id="PTHR43357">
    <property type="entry name" value="INNER MEMBRANE ABC TRANSPORTER PERMEASE PROTEIN YDCV"/>
    <property type="match status" value="1"/>
</dbReference>
<dbReference type="Pfam" id="PF00528">
    <property type="entry name" value="BPD_transp_1"/>
    <property type="match status" value="1"/>
</dbReference>
<feature type="transmembrane region" description="Helical" evidence="8">
    <location>
        <begin position="182"/>
        <end position="212"/>
    </location>
</feature>
<keyword evidence="2 8" id="KW-0813">Transport</keyword>
<dbReference type="GO" id="GO:0055085">
    <property type="term" value="P:transmembrane transport"/>
    <property type="evidence" value="ECO:0007669"/>
    <property type="project" value="InterPro"/>
</dbReference>
<evidence type="ECO:0000256" key="7">
    <source>
        <dbReference type="ARBA" id="ARBA00023136"/>
    </source>
</evidence>
<keyword evidence="7 8" id="KW-0472">Membrane</keyword>
<dbReference type="OrthoDB" id="9782004at2"/>